<proteinExistence type="predicted"/>
<dbReference type="EMBL" id="CAJHUC010000437">
    <property type="protein sequence ID" value="CAD7696159.1"/>
    <property type="molecule type" value="Genomic_DNA"/>
</dbReference>
<accession>A0A8S1IQR7</accession>
<evidence type="ECO:0000313" key="2">
    <source>
        <dbReference type="EMBL" id="CAD7696159.1"/>
    </source>
</evidence>
<name>A0A8S1IQR7_9CHLO</name>
<comment type="caution">
    <text evidence="2">The sequence shown here is derived from an EMBL/GenBank/DDBJ whole genome shotgun (WGS) entry which is preliminary data.</text>
</comment>
<evidence type="ECO:0000256" key="1">
    <source>
        <dbReference type="SAM" id="MobiDB-lite"/>
    </source>
</evidence>
<dbReference type="AlphaFoldDB" id="A0A8S1IQR7"/>
<dbReference type="Proteomes" id="UP000708148">
    <property type="component" value="Unassembled WGS sequence"/>
</dbReference>
<sequence>MPKQKRYMDALGELSGSDSSEDEGSPEPEAKRKKPDVTLEDLHNCGYKGGPSVLFVPEPCQADEIELQVSDGREHKLKESEEETWEERERTRAAATVGVAESAKFVKKRMALTEKLREEKKAEQIKMAKEGRLTFKQKEKRKRDAGQAKGGKNFVEEEKRVARDFGVYSNFDN</sequence>
<dbReference type="PANTHER" id="PTHR31833:SF2">
    <property type="entry name" value="UPF0690 PROTEIN C1ORF52"/>
    <property type="match status" value="1"/>
</dbReference>
<reference evidence="2" key="1">
    <citation type="submission" date="2020-12" db="EMBL/GenBank/DDBJ databases">
        <authorList>
            <person name="Iha C."/>
        </authorList>
    </citation>
    <scope>NUCLEOTIDE SEQUENCE</scope>
</reference>
<protein>
    <submittedName>
        <fullName evidence="2">Uncharacterized protein</fullName>
    </submittedName>
</protein>
<dbReference type="OrthoDB" id="1906229at2759"/>
<dbReference type="PANTHER" id="PTHR31833">
    <property type="entry name" value="UPF0690 PROTEIN C1ORF52"/>
    <property type="match status" value="1"/>
</dbReference>
<keyword evidence="3" id="KW-1185">Reference proteome</keyword>
<evidence type="ECO:0000313" key="3">
    <source>
        <dbReference type="Proteomes" id="UP000708148"/>
    </source>
</evidence>
<feature type="region of interest" description="Disordered" evidence="1">
    <location>
        <begin position="71"/>
        <end position="93"/>
    </location>
</feature>
<gene>
    <name evidence="2" type="ORF">OSTQU699_LOCUS1520</name>
</gene>
<feature type="region of interest" description="Disordered" evidence="1">
    <location>
        <begin position="1"/>
        <end position="38"/>
    </location>
</feature>
<organism evidence="2 3">
    <name type="scientific">Ostreobium quekettii</name>
    <dbReference type="NCBI Taxonomy" id="121088"/>
    <lineage>
        <taxon>Eukaryota</taxon>
        <taxon>Viridiplantae</taxon>
        <taxon>Chlorophyta</taxon>
        <taxon>core chlorophytes</taxon>
        <taxon>Ulvophyceae</taxon>
        <taxon>TCBD clade</taxon>
        <taxon>Bryopsidales</taxon>
        <taxon>Ostreobineae</taxon>
        <taxon>Ostreobiaceae</taxon>
        <taxon>Ostreobium</taxon>
    </lineage>
</organism>
<feature type="region of interest" description="Disordered" evidence="1">
    <location>
        <begin position="130"/>
        <end position="155"/>
    </location>
</feature>
<feature type="compositionally biased region" description="Basic and acidic residues" evidence="1">
    <location>
        <begin position="130"/>
        <end position="146"/>
    </location>
</feature>